<evidence type="ECO:0000259" key="7">
    <source>
        <dbReference type="PROSITE" id="PS51462"/>
    </source>
</evidence>
<dbReference type="CDD" id="cd03426">
    <property type="entry name" value="NUDIX_CoAse_Nudt7"/>
    <property type="match status" value="1"/>
</dbReference>
<name>A0A853FZ20_9BURK</name>
<dbReference type="InterPro" id="IPR015797">
    <property type="entry name" value="NUDIX_hydrolase-like_dom_sf"/>
</dbReference>
<comment type="cofactor">
    <cofactor evidence="1">
        <name>Mn(2+)</name>
        <dbReference type="ChEBI" id="CHEBI:29035"/>
    </cofactor>
</comment>
<evidence type="ECO:0000256" key="3">
    <source>
        <dbReference type="ARBA" id="ARBA00022723"/>
    </source>
</evidence>
<dbReference type="Gene3D" id="3.90.79.10">
    <property type="entry name" value="Nucleoside Triphosphate Pyrophosphohydrolase"/>
    <property type="match status" value="1"/>
</dbReference>
<accession>A0A853FZ20</accession>
<keyword evidence="4" id="KW-0378">Hydrolase</keyword>
<dbReference type="InterPro" id="IPR045121">
    <property type="entry name" value="CoAse"/>
</dbReference>
<keyword evidence="3" id="KW-0479">Metal-binding</keyword>
<dbReference type="SUPFAM" id="SSF55811">
    <property type="entry name" value="Nudix"/>
    <property type="match status" value="1"/>
</dbReference>
<protein>
    <submittedName>
        <fullName evidence="8">CoA pyrophosphatase</fullName>
    </submittedName>
</protein>
<keyword evidence="9" id="KW-1185">Reference proteome</keyword>
<dbReference type="EMBL" id="JACCEM010000006">
    <property type="protein sequence ID" value="NYT50148.1"/>
    <property type="molecule type" value="Genomic_DNA"/>
</dbReference>
<dbReference type="Proteomes" id="UP000559809">
    <property type="component" value="Unassembled WGS sequence"/>
</dbReference>
<dbReference type="PANTHER" id="PTHR12992">
    <property type="entry name" value="NUDIX HYDROLASE"/>
    <property type="match status" value="1"/>
</dbReference>
<evidence type="ECO:0000256" key="6">
    <source>
        <dbReference type="ARBA" id="ARBA00023211"/>
    </source>
</evidence>
<dbReference type="GO" id="GO:0046872">
    <property type="term" value="F:metal ion binding"/>
    <property type="evidence" value="ECO:0007669"/>
    <property type="project" value="UniProtKB-KW"/>
</dbReference>
<comment type="caution">
    <text evidence="8">The sequence shown here is derived from an EMBL/GenBank/DDBJ whole genome shotgun (WGS) entry which is preliminary data.</text>
</comment>
<dbReference type="PROSITE" id="PS51462">
    <property type="entry name" value="NUDIX"/>
    <property type="match status" value="1"/>
</dbReference>
<dbReference type="PANTHER" id="PTHR12992:SF11">
    <property type="entry name" value="MITOCHONDRIAL COENZYME A DIPHOSPHATASE NUDT8"/>
    <property type="match status" value="1"/>
</dbReference>
<dbReference type="GO" id="GO:0010945">
    <property type="term" value="F:coenzyme A diphosphatase activity"/>
    <property type="evidence" value="ECO:0007669"/>
    <property type="project" value="InterPro"/>
</dbReference>
<evidence type="ECO:0000256" key="1">
    <source>
        <dbReference type="ARBA" id="ARBA00001936"/>
    </source>
</evidence>
<evidence type="ECO:0000313" key="9">
    <source>
        <dbReference type="Proteomes" id="UP000559809"/>
    </source>
</evidence>
<sequence>MSQNPLSPRSRRVIVTPVFDPLVQPVLPVQPLRPLRSDSIQLDFIQSAFLRPFPWQVEPLFRLSFEADPLQNQDAIPAAVFFPLVQRPSGLHVLFTRRASHLYDHAGQICFPGGRIEATDSDEIAAALRETREEIGVSPEFIQLIGKQPDYLTSSRFIMKPVVGLIRPGFQLAPDVSEVAEVFEVPLSVLMDPGMHRLHRAQLPDGGERLYFSITWKSYFIWGATAALIRNFYRFLSAAQDQ</sequence>
<proteinExistence type="predicted"/>
<organism evidence="8 9">
    <name type="scientific">Parapusillimonas granuli</name>
    <dbReference type="NCBI Taxonomy" id="380911"/>
    <lineage>
        <taxon>Bacteria</taxon>
        <taxon>Pseudomonadati</taxon>
        <taxon>Pseudomonadota</taxon>
        <taxon>Betaproteobacteria</taxon>
        <taxon>Burkholderiales</taxon>
        <taxon>Alcaligenaceae</taxon>
        <taxon>Parapusillimonas</taxon>
    </lineage>
</organism>
<dbReference type="AlphaFoldDB" id="A0A853FZ20"/>
<dbReference type="InterPro" id="IPR000086">
    <property type="entry name" value="NUDIX_hydrolase_dom"/>
</dbReference>
<evidence type="ECO:0000256" key="2">
    <source>
        <dbReference type="ARBA" id="ARBA00001946"/>
    </source>
</evidence>
<keyword evidence="6" id="KW-0464">Manganese</keyword>
<comment type="cofactor">
    <cofactor evidence="2">
        <name>Mg(2+)</name>
        <dbReference type="ChEBI" id="CHEBI:18420"/>
    </cofactor>
</comment>
<reference evidence="8 9" key="1">
    <citation type="submission" date="2020-07" db="EMBL/GenBank/DDBJ databases">
        <title>Taxonomic revisions and descriptions of new bacterial species based on genomic comparisons in the high-G+C-content subgroup of the family Alcaligenaceae.</title>
        <authorList>
            <person name="Szabo A."/>
            <person name="Felfoldi T."/>
        </authorList>
    </citation>
    <scope>NUCLEOTIDE SEQUENCE [LARGE SCALE GENOMIC DNA]</scope>
    <source>
        <strain evidence="8 9">LMG 24012</strain>
    </source>
</reference>
<evidence type="ECO:0000256" key="4">
    <source>
        <dbReference type="ARBA" id="ARBA00022801"/>
    </source>
</evidence>
<feature type="domain" description="Nudix hydrolase" evidence="7">
    <location>
        <begin position="75"/>
        <end position="208"/>
    </location>
</feature>
<dbReference type="Pfam" id="PF00293">
    <property type="entry name" value="NUDIX"/>
    <property type="match status" value="1"/>
</dbReference>
<gene>
    <name evidence="8" type="ORF">H0A72_12590</name>
</gene>
<keyword evidence="5" id="KW-0460">Magnesium</keyword>
<dbReference type="RefSeq" id="WP_180155805.1">
    <property type="nucleotide sequence ID" value="NZ_JACCEM010000006.1"/>
</dbReference>
<evidence type="ECO:0000313" key="8">
    <source>
        <dbReference type="EMBL" id="NYT50148.1"/>
    </source>
</evidence>
<evidence type="ECO:0000256" key="5">
    <source>
        <dbReference type="ARBA" id="ARBA00022842"/>
    </source>
</evidence>